<dbReference type="RefSeq" id="WP_377928708.1">
    <property type="nucleotide sequence ID" value="NZ_JBHUEM010000020.1"/>
</dbReference>
<feature type="transmembrane region" description="Helical" evidence="1">
    <location>
        <begin position="62"/>
        <end position="80"/>
    </location>
</feature>
<evidence type="ECO:0000256" key="1">
    <source>
        <dbReference type="SAM" id="Phobius"/>
    </source>
</evidence>
<dbReference type="EMBL" id="JBHUEM010000020">
    <property type="protein sequence ID" value="MFD1737504.1"/>
    <property type="molecule type" value="Genomic_DNA"/>
</dbReference>
<organism evidence="2 3">
    <name type="scientific">Bacillus salitolerans</name>
    <dbReference type="NCBI Taxonomy" id="1437434"/>
    <lineage>
        <taxon>Bacteria</taxon>
        <taxon>Bacillati</taxon>
        <taxon>Bacillota</taxon>
        <taxon>Bacilli</taxon>
        <taxon>Bacillales</taxon>
        <taxon>Bacillaceae</taxon>
        <taxon>Bacillus</taxon>
    </lineage>
</organism>
<protein>
    <recommendedName>
        <fullName evidence="4">DUF106 domain-containing protein</fullName>
    </recommendedName>
</protein>
<keyword evidence="1" id="KW-1133">Transmembrane helix</keyword>
<comment type="caution">
    <text evidence="2">The sequence shown here is derived from an EMBL/GenBank/DDBJ whole genome shotgun (WGS) entry which is preliminary data.</text>
</comment>
<dbReference type="Proteomes" id="UP001597214">
    <property type="component" value="Unassembled WGS sequence"/>
</dbReference>
<evidence type="ECO:0008006" key="4">
    <source>
        <dbReference type="Google" id="ProtNLM"/>
    </source>
</evidence>
<keyword evidence="1" id="KW-0472">Membrane</keyword>
<evidence type="ECO:0000313" key="3">
    <source>
        <dbReference type="Proteomes" id="UP001597214"/>
    </source>
</evidence>
<proteinExistence type="predicted"/>
<feature type="transmembrane region" description="Helical" evidence="1">
    <location>
        <begin position="92"/>
        <end position="114"/>
    </location>
</feature>
<name>A0ABW4LQR9_9BACI</name>
<reference evidence="3" key="1">
    <citation type="journal article" date="2019" name="Int. J. Syst. Evol. Microbiol.">
        <title>The Global Catalogue of Microorganisms (GCM) 10K type strain sequencing project: providing services to taxonomists for standard genome sequencing and annotation.</title>
        <authorList>
            <consortium name="The Broad Institute Genomics Platform"/>
            <consortium name="The Broad Institute Genome Sequencing Center for Infectious Disease"/>
            <person name="Wu L."/>
            <person name="Ma J."/>
        </authorList>
    </citation>
    <scope>NUCLEOTIDE SEQUENCE [LARGE SCALE GENOMIC DNA]</scope>
    <source>
        <strain evidence="3">CCUG 49339</strain>
    </source>
</reference>
<gene>
    <name evidence="2" type="ORF">ACFSCX_13165</name>
</gene>
<sequence length="136" mass="16228">MFSFRGDAHKFFLKLKRLKSLKQEIDHIKEMNEISEIIRFYQDLPNSVLKKIKLKMIKEKQASGSIPLIVTTVPWLLFIFSKPLLELLFGAFNLWIPFVIIYIILLFWGIYLHFHEKAWASLHIEVIEDVLQDRKQ</sequence>
<keyword evidence="3" id="KW-1185">Reference proteome</keyword>
<evidence type="ECO:0000313" key="2">
    <source>
        <dbReference type="EMBL" id="MFD1737504.1"/>
    </source>
</evidence>
<keyword evidence="1" id="KW-0812">Transmembrane</keyword>
<accession>A0ABW4LQR9</accession>